<feature type="compositionally biased region" description="Basic and acidic residues" evidence="1">
    <location>
        <begin position="61"/>
        <end position="71"/>
    </location>
</feature>
<dbReference type="STRING" id="699431.SY89_03124"/>
<evidence type="ECO:0000256" key="1">
    <source>
        <dbReference type="SAM" id="MobiDB-lite"/>
    </source>
</evidence>
<feature type="region of interest" description="Disordered" evidence="1">
    <location>
        <begin position="61"/>
        <end position="146"/>
    </location>
</feature>
<reference evidence="4" key="1">
    <citation type="submission" date="2013-11" db="EMBL/GenBank/DDBJ databases">
        <authorList>
            <person name="Hoang H.T."/>
            <person name="Killian M.L."/>
            <person name="Madson D.M."/>
            <person name="Arruda P.H.E."/>
            <person name="Sun D."/>
            <person name="Schwartz K.J."/>
            <person name="Yoon K."/>
        </authorList>
    </citation>
    <scope>NUCLEOTIDE SEQUENCE [LARGE SCALE GENOMIC DNA]</scope>
    <source>
        <strain evidence="4">CDK2</strain>
    </source>
</reference>
<dbReference type="AlphaFoldDB" id="A0A0P7GUU5"/>
<feature type="compositionally biased region" description="Basic and acidic residues" evidence="1">
    <location>
        <begin position="80"/>
        <end position="97"/>
    </location>
</feature>
<feature type="region of interest" description="Disordered" evidence="1">
    <location>
        <begin position="1"/>
        <end position="35"/>
    </location>
</feature>
<accession>A0A0P7GUU5</accession>
<feature type="compositionally biased region" description="Basic and acidic residues" evidence="1">
    <location>
        <begin position="123"/>
        <end position="135"/>
    </location>
</feature>
<sequence length="146" mass="16457">MGDPERPDLPETIGEAGPILEDESFYTPVQELPDDPERLRDHIETLYVHLARASTVIGHNERVREERREQAQEVATAQKKRADELSERVAAIREDIVGKTPDPPNPMSRTETRSRGPSRSGHRPGDRLPGERLLAELRTGYSDRTG</sequence>
<dbReference type="RefSeq" id="WP_054584736.1">
    <property type="nucleotide sequence ID" value="NZ_LGUC01000002.1"/>
</dbReference>
<comment type="caution">
    <text evidence="3">The sequence shown here is derived from an EMBL/GenBank/DDBJ whole genome shotgun (WGS) entry which is preliminary data.</text>
</comment>
<keyword evidence="4" id="KW-1185">Reference proteome</keyword>
<reference evidence="3" key="2">
    <citation type="submission" date="2015-08" db="EMBL/GenBank/DDBJ databases">
        <title>Genome sequence of extreme halophilic archaea of Halolamina pelagica CDK2 isolated from Rann of Kutch, India.</title>
        <authorList>
            <person name="Kaushik R."/>
            <person name="Gaba S."/>
            <person name="Singh R.N."/>
            <person name="Abrol S."/>
            <person name="Yadav A.N."/>
            <person name="Saxena A.K."/>
        </authorList>
    </citation>
    <scope>NUCLEOTIDE SEQUENCE</scope>
    <source>
        <strain evidence="3">CDK2</strain>
    </source>
</reference>
<gene>
    <name evidence="2" type="ORF">SY89_03124</name>
    <name evidence="3" type="ORF">SY89_03506</name>
</gene>
<dbReference type="EMBL" id="LGUC01000002">
    <property type="protein sequence ID" value="KPN29272.1"/>
    <property type="molecule type" value="Genomic_DNA"/>
</dbReference>
<dbReference type="EMBL" id="LGUC01000002">
    <property type="protein sequence ID" value="KPN28890.1"/>
    <property type="molecule type" value="Genomic_DNA"/>
</dbReference>
<evidence type="ECO:0000313" key="2">
    <source>
        <dbReference type="EMBL" id="KPN28890.1"/>
    </source>
</evidence>
<dbReference type="OrthoDB" id="386932at2157"/>
<proteinExistence type="predicted"/>
<dbReference type="Proteomes" id="UP000050535">
    <property type="component" value="Unassembled WGS sequence"/>
</dbReference>
<evidence type="ECO:0000313" key="4">
    <source>
        <dbReference type="Proteomes" id="UP000050535"/>
    </source>
</evidence>
<protein>
    <submittedName>
        <fullName evidence="3">Uncharacterized protein</fullName>
    </submittedName>
</protein>
<evidence type="ECO:0000313" key="3">
    <source>
        <dbReference type="EMBL" id="KPN29272.1"/>
    </source>
</evidence>
<organism evidence="3 4">
    <name type="scientific">Halolamina pelagica</name>
    <dbReference type="NCBI Taxonomy" id="699431"/>
    <lineage>
        <taxon>Archaea</taxon>
        <taxon>Methanobacteriati</taxon>
        <taxon>Methanobacteriota</taxon>
        <taxon>Stenosarchaea group</taxon>
        <taxon>Halobacteria</taxon>
        <taxon>Halobacteriales</taxon>
        <taxon>Haloferacaceae</taxon>
    </lineage>
</organism>
<name>A0A0P7GUU5_9EURY</name>